<accession>A0ABD3R0T3</accession>
<feature type="region of interest" description="Disordered" evidence="1">
    <location>
        <begin position="122"/>
        <end position="154"/>
    </location>
</feature>
<feature type="compositionally biased region" description="Polar residues" evidence="1">
    <location>
        <begin position="254"/>
        <end position="266"/>
    </location>
</feature>
<feature type="compositionally biased region" description="Basic residues" evidence="1">
    <location>
        <begin position="140"/>
        <end position="151"/>
    </location>
</feature>
<keyword evidence="4" id="KW-1185">Reference proteome</keyword>
<comment type="caution">
    <text evidence="3">The sequence shown here is derived from an EMBL/GenBank/DDBJ whole genome shotgun (WGS) entry which is preliminary data.</text>
</comment>
<dbReference type="Proteomes" id="UP001516023">
    <property type="component" value="Unassembled WGS sequence"/>
</dbReference>
<feature type="compositionally biased region" description="Polar residues" evidence="1">
    <location>
        <begin position="186"/>
        <end position="220"/>
    </location>
</feature>
<sequence>MVSARLLQLLLAAVALAAIAIGLGVGVSRRNALSLARNANLFMDVNTDVSDDCDGNDDDAIVPRRRMVDENDDRVVTVGTMPIRRGVRRTLRRGEMKTNEWPWEEAFGGELAFSMDFSMSLSSKSGKGGKSSKSKGSVGKSKKCQGKRGKSQQKMLDLCQKKGGKARKGPSADYEWAMAKEGWSKDSLSPTICSRPNNVPNLHSPATSIPADSSNGSPSPTYLPTMSTTYNPTGLTYSPTIATSAPSPAAVPAQNESPVPNPSTEAPSPHSPMDPTPYPIAALVPPVVVNAVPDATNFPTSGSTPTVSTEVSGPPTKPDRDGELV</sequence>
<evidence type="ECO:0000313" key="3">
    <source>
        <dbReference type="EMBL" id="KAL3804911.1"/>
    </source>
</evidence>
<feature type="region of interest" description="Disordered" evidence="1">
    <location>
        <begin position="237"/>
        <end position="278"/>
    </location>
</feature>
<proteinExistence type="predicted"/>
<dbReference type="AlphaFoldDB" id="A0ABD3R0T3"/>
<feature type="region of interest" description="Disordered" evidence="1">
    <location>
        <begin position="293"/>
        <end position="325"/>
    </location>
</feature>
<protein>
    <submittedName>
        <fullName evidence="3">Uncharacterized protein</fullName>
    </submittedName>
</protein>
<evidence type="ECO:0000256" key="1">
    <source>
        <dbReference type="SAM" id="MobiDB-lite"/>
    </source>
</evidence>
<feature type="compositionally biased region" description="Pro residues" evidence="1">
    <location>
        <begin position="269"/>
        <end position="278"/>
    </location>
</feature>
<feature type="signal peptide" evidence="2">
    <location>
        <begin position="1"/>
        <end position="17"/>
    </location>
</feature>
<feature type="compositionally biased region" description="Polar residues" evidence="1">
    <location>
        <begin position="297"/>
        <end position="311"/>
    </location>
</feature>
<evidence type="ECO:0000256" key="2">
    <source>
        <dbReference type="SAM" id="SignalP"/>
    </source>
</evidence>
<feature type="compositionally biased region" description="Low complexity" evidence="1">
    <location>
        <begin position="237"/>
        <end position="253"/>
    </location>
</feature>
<dbReference type="EMBL" id="JABMIG020000005">
    <property type="protein sequence ID" value="KAL3804911.1"/>
    <property type="molecule type" value="Genomic_DNA"/>
</dbReference>
<feature type="chain" id="PRO_5044880817" evidence="2">
    <location>
        <begin position="18"/>
        <end position="325"/>
    </location>
</feature>
<feature type="region of interest" description="Disordered" evidence="1">
    <location>
        <begin position="185"/>
        <end position="220"/>
    </location>
</feature>
<organism evidence="3 4">
    <name type="scientific">Cyclotella cryptica</name>
    <dbReference type="NCBI Taxonomy" id="29204"/>
    <lineage>
        <taxon>Eukaryota</taxon>
        <taxon>Sar</taxon>
        <taxon>Stramenopiles</taxon>
        <taxon>Ochrophyta</taxon>
        <taxon>Bacillariophyta</taxon>
        <taxon>Coscinodiscophyceae</taxon>
        <taxon>Thalassiosirophycidae</taxon>
        <taxon>Stephanodiscales</taxon>
        <taxon>Stephanodiscaceae</taxon>
        <taxon>Cyclotella</taxon>
    </lineage>
</organism>
<name>A0ABD3R0T3_9STRA</name>
<reference evidence="3 4" key="1">
    <citation type="journal article" date="2020" name="G3 (Bethesda)">
        <title>Improved Reference Genome for Cyclotella cryptica CCMP332, a Model for Cell Wall Morphogenesis, Salinity Adaptation, and Lipid Production in Diatoms (Bacillariophyta).</title>
        <authorList>
            <person name="Roberts W.R."/>
            <person name="Downey K.M."/>
            <person name="Ruck E.C."/>
            <person name="Traller J.C."/>
            <person name="Alverson A.J."/>
        </authorList>
    </citation>
    <scope>NUCLEOTIDE SEQUENCE [LARGE SCALE GENOMIC DNA]</scope>
    <source>
        <strain evidence="3 4">CCMP332</strain>
    </source>
</reference>
<keyword evidence="2" id="KW-0732">Signal</keyword>
<evidence type="ECO:0000313" key="4">
    <source>
        <dbReference type="Proteomes" id="UP001516023"/>
    </source>
</evidence>
<gene>
    <name evidence="3" type="ORF">HJC23_006683</name>
</gene>